<evidence type="ECO:0000256" key="1">
    <source>
        <dbReference type="SAM" id="Phobius"/>
    </source>
</evidence>
<proteinExistence type="predicted"/>
<protein>
    <submittedName>
        <fullName evidence="2">Uncharacterized protein</fullName>
    </submittedName>
</protein>
<dbReference type="OrthoDB" id="3784821at2759"/>
<keyword evidence="3" id="KW-1185">Reference proteome</keyword>
<organism evidence="2 3">
    <name type="scientific">Circinella minor</name>
    <dbReference type="NCBI Taxonomy" id="1195481"/>
    <lineage>
        <taxon>Eukaryota</taxon>
        <taxon>Fungi</taxon>
        <taxon>Fungi incertae sedis</taxon>
        <taxon>Mucoromycota</taxon>
        <taxon>Mucoromycotina</taxon>
        <taxon>Mucoromycetes</taxon>
        <taxon>Mucorales</taxon>
        <taxon>Lichtheimiaceae</taxon>
        <taxon>Circinella</taxon>
    </lineage>
</organism>
<keyword evidence="1" id="KW-0812">Transmembrane</keyword>
<dbReference type="Proteomes" id="UP000646827">
    <property type="component" value="Unassembled WGS sequence"/>
</dbReference>
<sequence length="70" mass="7895">MAIKLSPAGRRLATVMVSAPFVVATSWILYKRLVLGEEPRKADGRLFEPSGVRERDELEKQKLNLEEKGL</sequence>
<reference evidence="2 3" key="1">
    <citation type="submission" date="2020-12" db="EMBL/GenBank/DDBJ databases">
        <title>Metabolic potential, ecology and presence of endohyphal bacteria is reflected in genomic diversity of Mucoromycotina.</title>
        <authorList>
            <person name="Muszewska A."/>
            <person name="Okrasinska A."/>
            <person name="Steczkiewicz K."/>
            <person name="Drgas O."/>
            <person name="Orlowska M."/>
            <person name="Perlinska-Lenart U."/>
            <person name="Aleksandrzak-Piekarczyk T."/>
            <person name="Szatraj K."/>
            <person name="Zielenkiewicz U."/>
            <person name="Pilsyk S."/>
            <person name="Malc E."/>
            <person name="Mieczkowski P."/>
            <person name="Kruszewska J.S."/>
            <person name="Biernat P."/>
            <person name="Pawlowska J."/>
        </authorList>
    </citation>
    <scope>NUCLEOTIDE SEQUENCE [LARGE SCALE GENOMIC DNA]</scope>
    <source>
        <strain evidence="2 3">CBS 142.35</strain>
    </source>
</reference>
<dbReference type="AlphaFoldDB" id="A0A8H7S3P8"/>
<dbReference type="EMBL" id="JAEPRB010000104">
    <property type="protein sequence ID" value="KAG2221595.1"/>
    <property type="molecule type" value="Genomic_DNA"/>
</dbReference>
<name>A0A8H7S3P8_9FUNG</name>
<evidence type="ECO:0000313" key="2">
    <source>
        <dbReference type="EMBL" id="KAG2221595.1"/>
    </source>
</evidence>
<keyword evidence="1" id="KW-1133">Transmembrane helix</keyword>
<feature type="transmembrane region" description="Helical" evidence="1">
    <location>
        <begin position="12"/>
        <end position="30"/>
    </location>
</feature>
<accession>A0A8H7S3P8</accession>
<evidence type="ECO:0000313" key="3">
    <source>
        <dbReference type="Proteomes" id="UP000646827"/>
    </source>
</evidence>
<comment type="caution">
    <text evidence="2">The sequence shown here is derived from an EMBL/GenBank/DDBJ whole genome shotgun (WGS) entry which is preliminary data.</text>
</comment>
<keyword evidence="1" id="KW-0472">Membrane</keyword>
<gene>
    <name evidence="2" type="ORF">INT45_005169</name>
</gene>